<proteinExistence type="predicted"/>
<sequence>MALTQPTPTVPSLSTSSPPSSPGSAIRCLRMASSMSTPFKPKANRVHQFTKEVQSDTPIMMGSHHPFPGSRPVQVLEPSRFITKHVYLLPREPMAYPGTQRYVRYPKDSVVLPKSLALPFLARHREMVGPRTHNLMPIRSASPYTSQRSPNPVTSPRISQEEPRKKTRTIFTDYQCQYLKSVFNKSQYLTKEARAQVAKTIGVLDNTVDVWFRNQRSKIKRRNKQKERSLVQSDSSTTMTIELTIVVDSDES</sequence>
<dbReference type="InterPro" id="IPR001356">
    <property type="entry name" value="HD"/>
</dbReference>
<feature type="DNA-binding region" description="Homeobox" evidence="5">
    <location>
        <begin position="164"/>
        <end position="223"/>
    </location>
</feature>
<dbReference type="EMBL" id="VCGU01000009">
    <property type="protein sequence ID" value="TRY70841.1"/>
    <property type="molecule type" value="Genomic_DNA"/>
</dbReference>
<feature type="region of interest" description="Disordered" evidence="7">
    <location>
        <begin position="134"/>
        <end position="165"/>
    </location>
</feature>
<evidence type="ECO:0000256" key="7">
    <source>
        <dbReference type="SAM" id="MobiDB-lite"/>
    </source>
</evidence>
<dbReference type="STRING" id="6832.A0A553NZH7"/>
<dbReference type="GO" id="GO:0003677">
    <property type="term" value="F:DNA binding"/>
    <property type="evidence" value="ECO:0007669"/>
    <property type="project" value="UniProtKB-UniRule"/>
</dbReference>
<dbReference type="InterPro" id="IPR009057">
    <property type="entry name" value="Homeodomain-like_sf"/>
</dbReference>
<evidence type="ECO:0000256" key="4">
    <source>
        <dbReference type="ARBA" id="ARBA00023242"/>
    </source>
</evidence>
<keyword evidence="4 5" id="KW-0539">Nucleus</keyword>
<dbReference type="CDD" id="cd00086">
    <property type="entry name" value="homeodomain"/>
    <property type="match status" value="1"/>
</dbReference>
<dbReference type="PROSITE" id="PS50071">
    <property type="entry name" value="HOMEOBOX_2"/>
    <property type="match status" value="1"/>
</dbReference>
<feature type="compositionally biased region" description="Polar residues" evidence="7">
    <location>
        <begin position="142"/>
        <end position="158"/>
    </location>
</feature>
<feature type="region of interest" description="Disordered" evidence="7">
    <location>
        <begin position="1"/>
        <end position="25"/>
    </location>
</feature>
<dbReference type="OrthoDB" id="6159439at2759"/>
<feature type="compositionally biased region" description="Low complexity" evidence="7">
    <location>
        <begin position="1"/>
        <end position="18"/>
    </location>
</feature>
<keyword evidence="3 5" id="KW-0371">Homeobox</keyword>
<evidence type="ECO:0000256" key="2">
    <source>
        <dbReference type="ARBA" id="ARBA00023125"/>
    </source>
</evidence>
<evidence type="ECO:0000313" key="9">
    <source>
        <dbReference type="EMBL" id="TRY70841.1"/>
    </source>
</evidence>
<gene>
    <name evidence="9" type="ORF">TCAL_01212</name>
</gene>
<evidence type="ECO:0000313" key="10">
    <source>
        <dbReference type="Proteomes" id="UP000318571"/>
    </source>
</evidence>
<organism evidence="9 10">
    <name type="scientific">Tigriopus californicus</name>
    <name type="common">Marine copepod</name>
    <dbReference type="NCBI Taxonomy" id="6832"/>
    <lineage>
        <taxon>Eukaryota</taxon>
        <taxon>Metazoa</taxon>
        <taxon>Ecdysozoa</taxon>
        <taxon>Arthropoda</taxon>
        <taxon>Crustacea</taxon>
        <taxon>Multicrustacea</taxon>
        <taxon>Hexanauplia</taxon>
        <taxon>Copepoda</taxon>
        <taxon>Harpacticoida</taxon>
        <taxon>Harpacticidae</taxon>
        <taxon>Tigriopus</taxon>
    </lineage>
</organism>
<comment type="caution">
    <text evidence="9">The sequence shown here is derived from an EMBL/GenBank/DDBJ whole genome shotgun (WGS) entry which is preliminary data.</text>
</comment>
<evidence type="ECO:0000256" key="1">
    <source>
        <dbReference type="ARBA" id="ARBA00004123"/>
    </source>
</evidence>
<feature type="domain" description="Homeobox" evidence="8">
    <location>
        <begin position="162"/>
        <end position="222"/>
    </location>
</feature>
<reference evidence="9 10" key="1">
    <citation type="journal article" date="2018" name="Nat. Ecol. Evol.">
        <title>Genomic signatures of mitonuclear coevolution across populations of Tigriopus californicus.</title>
        <authorList>
            <person name="Barreto F.S."/>
            <person name="Watson E.T."/>
            <person name="Lima T.G."/>
            <person name="Willett C.S."/>
            <person name="Edmands S."/>
            <person name="Li W."/>
            <person name="Burton R.S."/>
        </authorList>
    </citation>
    <scope>NUCLEOTIDE SEQUENCE [LARGE SCALE GENOMIC DNA]</scope>
    <source>
        <strain evidence="9 10">San Diego</strain>
    </source>
</reference>
<dbReference type="GO" id="GO:0005634">
    <property type="term" value="C:nucleus"/>
    <property type="evidence" value="ECO:0007669"/>
    <property type="project" value="UniProtKB-SubCell"/>
</dbReference>
<accession>A0A553NZH7</accession>
<dbReference type="Pfam" id="PF00046">
    <property type="entry name" value="Homeodomain"/>
    <property type="match status" value="1"/>
</dbReference>
<dbReference type="SMART" id="SM00389">
    <property type="entry name" value="HOX"/>
    <property type="match status" value="1"/>
</dbReference>
<name>A0A553NZH7_TIGCA</name>
<dbReference type="SUPFAM" id="SSF46689">
    <property type="entry name" value="Homeodomain-like"/>
    <property type="match status" value="1"/>
</dbReference>
<dbReference type="InterPro" id="IPR050460">
    <property type="entry name" value="Distal-less_Homeobox_TF"/>
</dbReference>
<protein>
    <recommendedName>
        <fullName evidence="8">Homeobox domain-containing protein</fullName>
    </recommendedName>
</protein>
<dbReference type="Proteomes" id="UP000318571">
    <property type="component" value="Chromosome 9"/>
</dbReference>
<evidence type="ECO:0000256" key="5">
    <source>
        <dbReference type="PROSITE-ProRule" id="PRU00108"/>
    </source>
</evidence>
<dbReference type="AlphaFoldDB" id="A0A553NZH7"/>
<dbReference type="Gene3D" id="1.10.10.60">
    <property type="entry name" value="Homeodomain-like"/>
    <property type="match status" value="1"/>
</dbReference>
<keyword evidence="2 5" id="KW-0238">DNA-binding</keyword>
<dbReference type="PANTHER" id="PTHR24327">
    <property type="entry name" value="HOMEOBOX PROTEIN"/>
    <property type="match status" value="1"/>
</dbReference>
<evidence type="ECO:0000256" key="3">
    <source>
        <dbReference type="ARBA" id="ARBA00023155"/>
    </source>
</evidence>
<evidence type="ECO:0000256" key="6">
    <source>
        <dbReference type="RuleBase" id="RU000682"/>
    </source>
</evidence>
<comment type="subcellular location">
    <subcellularLocation>
        <location evidence="1 5 6">Nucleus</location>
    </subcellularLocation>
</comment>
<evidence type="ECO:0000259" key="8">
    <source>
        <dbReference type="PROSITE" id="PS50071"/>
    </source>
</evidence>
<keyword evidence="10" id="KW-1185">Reference proteome</keyword>